<dbReference type="InterPro" id="IPR015943">
    <property type="entry name" value="WD40/YVTN_repeat-like_dom_sf"/>
</dbReference>
<protein>
    <submittedName>
        <fullName evidence="4">YncE family protein</fullName>
    </submittedName>
</protein>
<reference evidence="4" key="1">
    <citation type="submission" date="2020-06" db="EMBL/GenBank/DDBJ databases">
        <title>Legume-microbial interactions unlock mineral nutrients during tropical forest succession.</title>
        <authorList>
            <person name="Epihov D.Z."/>
        </authorList>
    </citation>
    <scope>NUCLEOTIDE SEQUENCE [LARGE SCALE GENOMIC DNA]</scope>
    <source>
        <strain evidence="4">Pan2503</strain>
    </source>
</reference>
<gene>
    <name evidence="4" type="ORF">HRJ53_16180</name>
</gene>
<evidence type="ECO:0000313" key="5">
    <source>
        <dbReference type="Proteomes" id="UP000567293"/>
    </source>
</evidence>
<feature type="domain" description="YNCE-like beta-propeller" evidence="3">
    <location>
        <begin position="19"/>
        <end position="185"/>
    </location>
</feature>
<evidence type="ECO:0000256" key="1">
    <source>
        <dbReference type="ARBA" id="ARBA00022729"/>
    </source>
</evidence>
<dbReference type="Pfam" id="PF21783">
    <property type="entry name" value="YNCE"/>
    <property type="match status" value="1"/>
</dbReference>
<evidence type="ECO:0000256" key="2">
    <source>
        <dbReference type="SAM" id="SignalP"/>
    </source>
</evidence>
<dbReference type="Gene3D" id="2.130.10.10">
    <property type="entry name" value="YVTN repeat-like/Quinoprotein amine dehydrogenase"/>
    <property type="match status" value="2"/>
</dbReference>
<evidence type="ECO:0000259" key="3">
    <source>
        <dbReference type="Pfam" id="PF21783"/>
    </source>
</evidence>
<dbReference type="PANTHER" id="PTHR47197:SF3">
    <property type="entry name" value="DIHYDRO-HEME D1 DEHYDROGENASE"/>
    <property type="match status" value="1"/>
</dbReference>
<feature type="signal peptide" evidence="2">
    <location>
        <begin position="1"/>
        <end position="19"/>
    </location>
</feature>
<name>A0A7V8SY00_9BACT</name>
<keyword evidence="5" id="KW-1185">Reference proteome</keyword>
<dbReference type="InterPro" id="IPR051200">
    <property type="entry name" value="Host-pathogen_enzymatic-act"/>
</dbReference>
<dbReference type="InterPro" id="IPR011964">
    <property type="entry name" value="YVTN_b-propeller_repeat"/>
</dbReference>
<organism evidence="4 5">
    <name type="scientific">Candidatus Acidiferrum panamense</name>
    <dbReference type="NCBI Taxonomy" id="2741543"/>
    <lineage>
        <taxon>Bacteria</taxon>
        <taxon>Pseudomonadati</taxon>
        <taxon>Acidobacteriota</taxon>
        <taxon>Terriglobia</taxon>
        <taxon>Candidatus Acidiferrales</taxon>
        <taxon>Candidatus Acidiferrum</taxon>
    </lineage>
</organism>
<accession>A0A7V8SY00</accession>
<feature type="chain" id="PRO_5030707429" evidence="2">
    <location>
        <begin position="20"/>
        <end position="328"/>
    </location>
</feature>
<sequence>MSSLSLCLLACLNAACARAQSETPSPALLVLDKEDNMLSIIDPATSKTVARIPTGEGPHEITVSDDGKLAFVSNYGARTPGNTISVIDLVAQKELRHVELGALRRPHGITFADTKVWFTAEQNRLIARYDPASNQIDWLLGIGQNGTHMLVFSKDRSQIFTSNIGSDSLTLLVRSGDSVGWTATTIGVGKGPEGADISPDGREYWAANSGDGSISIIDIAAKKVVETLNVQTGRSNRLKFSPDGKLVLVSDLGNSALLVLDRASRKEVKRLNLGRQPEGILIVPDGSRAYVAVAGENAVAVLDLKTLEVTGRIPTGQGPDGMAWVVPR</sequence>
<dbReference type="AlphaFoldDB" id="A0A7V8SY00"/>
<dbReference type="InterPro" id="IPR048433">
    <property type="entry name" value="YNCE-like_beta-prop"/>
</dbReference>
<evidence type="ECO:0000313" key="4">
    <source>
        <dbReference type="EMBL" id="MBA0086519.1"/>
    </source>
</evidence>
<dbReference type="NCBIfam" id="TIGR02276">
    <property type="entry name" value="beta_rpt_yvtn"/>
    <property type="match status" value="2"/>
</dbReference>
<proteinExistence type="predicted"/>
<dbReference type="InterPro" id="IPR011048">
    <property type="entry name" value="Haem_d1_sf"/>
</dbReference>
<dbReference type="SUPFAM" id="SSF51004">
    <property type="entry name" value="C-terminal (heme d1) domain of cytochrome cd1-nitrite reductase"/>
    <property type="match status" value="1"/>
</dbReference>
<dbReference type="PANTHER" id="PTHR47197">
    <property type="entry name" value="PROTEIN NIRF"/>
    <property type="match status" value="1"/>
</dbReference>
<dbReference type="EMBL" id="JACDQQ010001553">
    <property type="protein sequence ID" value="MBA0086519.1"/>
    <property type="molecule type" value="Genomic_DNA"/>
</dbReference>
<comment type="caution">
    <text evidence="4">The sequence shown here is derived from an EMBL/GenBank/DDBJ whole genome shotgun (WGS) entry which is preliminary data.</text>
</comment>
<dbReference type="Proteomes" id="UP000567293">
    <property type="component" value="Unassembled WGS sequence"/>
</dbReference>
<keyword evidence="1 2" id="KW-0732">Signal</keyword>